<evidence type="ECO:0000313" key="2">
    <source>
        <dbReference type="EMBL" id="GAB0132749.1"/>
    </source>
</evidence>
<name>A0ABQ0CH23_9HYPO</name>
<proteinExistence type="predicted"/>
<dbReference type="EMBL" id="BAAFGZ010000025">
    <property type="protein sequence ID" value="GAB0132749.1"/>
    <property type="molecule type" value="Genomic_DNA"/>
</dbReference>
<dbReference type="Pfam" id="PF12937">
    <property type="entry name" value="F-box-like"/>
    <property type="match status" value="1"/>
</dbReference>
<keyword evidence="3" id="KW-1185">Reference proteome</keyword>
<accession>A0ABQ0CH23</accession>
<organism evidence="2 3">
    <name type="scientific">Epichloe bromicola</name>
    <dbReference type="NCBI Taxonomy" id="79588"/>
    <lineage>
        <taxon>Eukaryota</taxon>
        <taxon>Fungi</taxon>
        <taxon>Dikarya</taxon>
        <taxon>Ascomycota</taxon>
        <taxon>Pezizomycotina</taxon>
        <taxon>Sordariomycetes</taxon>
        <taxon>Hypocreomycetidae</taxon>
        <taxon>Hypocreales</taxon>
        <taxon>Clavicipitaceae</taxon>
        <taxon>Epichloe</taxon>
    </lineage>
</organism>
<evidence type="ECO:0000313" key="3">
    <source>
        <dbReference type="Proteomes" id="UP001562357"/>
    </source>
</evidence>
<comment type="caution">
    <text evidence="2">The sequence shown here is derived from an EMBL/GenBank/DDBJ whole genome shotgun (WGS) entry which is preliminary data.</text>
</comment>
<reference evidence="3" key="1">
    <citation type="submission" date="2024-06" db="EMBL/GenBank/DDBJ databases">
        <title>Draft Genome Sequences of Epichloe bromicola Strains Isolated from Elymus ciliaris.</title>
        <authorList>
            <consortium name="Epichloe bromicola genome sequencing consortium"/>
            <person name="Miura A."/>
            <person name="Imano S."/>
            <person name="Ashida A."/>
            <person name="Sato I."/>
            <person name="Chiba S."/>
            <person name="Tanaka A."/>
            <person name="Camagna M."/>
            <person name="Takemoto D."/>
        </authorList>
    </citation>
    <scope>NUCLEOTIDE SEQUENCE [LARGE SCALE GENOMIC DNA]</scope>
    <source>
        <strain evidence="3">DP</strain>
    </source>
</reference>
<dbReference type="InterPro" id="IPR036047">
    <property type="entry name" value="F-box-like_dom_sf"/>
</dbReference>
<dbReference type="SUPFAM" id="SSF52047">
    <property type="entry name" value="RNI-like"/>
    <property type="match status" value="1"/>
</dbReference>
<dbReference type="InterPro" id="IPR001810">
    <property type="entry name" value="F-box_dom"/>
</dbReference>
<evidence type="ECO:0000259" key="1">
    <source>
        <dbReference type="Pfam" id="PF12937"/>
    </source>
</evidence>
<dbReference type="InterPro" id="IPR032675">
    <property type="entry name" value="LRR_dom_sf"/>
</dbReference>
<sequence>MPSPSAGGWPVLVPEMLLHIFGHLHGQGPALLAAIRVNRHWFSCGTDVLWRRPEWEALVALPPDRRQFYAHKIEHLSFDGDEQSSYHERFKDIAFTNLKSVSLDSYRPGPDGYRLEQYLSPSLESFALYGGNMTDSVLLQLQTTCWRLRAILIDNPGPNMTPSSFSDCIRACQHLQDVQFMYGMDRLLTDELLIHLAQRPKLTRLRVGKPWSDELMQRISEQVSTPFPALRSLEVSVASQAVPTLIGLIDGVTELTVSVLDSQADVIEALSSMTELVSLTLSFATSKQLSRKDMLAVKRLSKLKKLTTEAALDVEVSAIHEGFNDADFDDVVSSLPALRRLHFTVQCDLSVAAIMSLSKHCPLVERLALAPVLDVQTLQAHAGNSVILPELRELSLGGFGPPGEDNE</sequence>
<dbReference type="Proteomes" id="UP001562357">
    <property type="component" value="Unassembled WGS sequence"/>
</dbReference>
<protein>
    <recommendedName>
        <fullName evidence="1">F-box domain-containing protein</fullName>
    </recommendedName>
</protein>
<gene>
    <name evidence="2" type="primary">g1176</name>
    <name evidence="2" type="ORF">EsDP_00001176</name>
</gene>
<feature type="domain" description="F-box" evidence="1">
    <location>
        <begin position="14"/>
        <end position="53"/>
    </location>
</feature>
<dbReference type="SUPFAM" id="SSF81383">
    <property type="entry name" value="F-box domain"/>
    <property type="match status" value="1"/>
</dbReference>
<dbReference type="Gene3D" id="3.80.10.10">
    <property type="entry name" value="Ribonuclease Inhibitor"/>
    <property type="match status" value="1"/>
</dbReference>